<comment type="caution">
    <text evidence="2">The sequence shown here is derived from an EMBL/GenBank/DDBJ whole genome shotgun (WGS) entry which is preliminary data.</text>
</comment>
<dbReference type="STRING" id="649760.HMPREF0971_02402"/>
<feature type="region of interest" description="Disordered" evidence="1">
    <location>
        <begin position="1"/>
        <end position="41"/>
    </location>
</feature>
<reference evidence="2 3" key="1">
    <citation type="submission" date="2009-11" db="EMBL/GenBank/DDBJ databases">
        <authorList>
            <person name="Weinstock G."/>
            <person name="Sodergren E."/>
            <person name="Clifton S."/>
            <person name="Fulton L."/>
            <person name="Fulton B."/>
            <person name="Courtney L."/>
            <person name="Fronick C."/>
            <person name="Harrison M."/>
            <person name="Strong C."/>
            <person name="Farmer C."/>
            <person name="Delahaunty K."/>
            <person name="Markovic C."/>
            <person name="Hall O."/>
            <person name="Minx P."/>
            <person name="Tomlinson C."/>
            <person name="Mitreva M."/>
            <person name="Nelson J."/>
            <person name="Hou S."/>
            <person name="Wollam A."/>
            <person name="Pepin K.H."/>
            <person name="Johnson M."/>
            <person name="Bhonagiri V."/>
            <person name="Nash W.E."/>
            <person name="Warren W."/>
            <person name="Chinwalla A."/>
            <person name="Mardis E.R."/>
            <person name="Wilson R.K."/>
        </authorList>
    </citation>
    <scope>NUCLEOTIDE SEQUENCE [LARGE SCALE GENOMIC DNA]</scope>
    <source>
        <strain evidence="2 3">F0302</strain>
    </source>
</reference>
<dbReference type="HOGENOM" id="CLU_3274632_0_0_10"/>
<dbReference type="Proteomes" id="UP000004079">
    <property type="component" value="Unassembled WGS sequence"/>
</dbReference>
<protein>
    <submittedName>
        <fullName evidence="2">Uncharacterized protein</fullName>
    </submittedName>
</protein>
<accession>D1QTS2</accession>
<dbReference type="EMBL" id="ACUZ02000039">
    <property type="protein sequence ID" value="EFB31251.1"/>
    <property type="molecule type" value="Genomic_DNA"/>
</dbReference>
<evidence type="ECO:0000313" key="3">
    <source>
        <dbReference type="Proteomes" id="UP000004079"/>
    </source>
</evidence>
<gene>
    <name evidence="2" type="ORF">HMPREF0971_02402</name>
</gene>
<evidence type="ECO:0000256" key="1">
    <source>
        <dbReference type="SAM" id="MobiDB-lite"/>
    </source>
</evidence>
<organism evidence="2 3">
    <name type="scientific">Segatella oris F0302</name>
    <dbReference type="NCBI Taxonomy" id="649760"/>
    <lineage>
        <taxon>Bacteria</taxon>
        <taxon>Pseudomonadati</taxon>
        <taxon>Bacteroidota</taxon>
        <taxon>Bacteroidia</taxon>
        <taxon>Bacteroidales</taxon>
        <taxon>Prevotellaceae</taxon>
        <taxon>Segatella</taxon>
    </lineage>
</organism>
<name>D1QTS2_9BACT</name>
<evidence type="ECO:0000313" key="2">
    <source>
        <dbReference type="EMBL" id="EFB31251.1"/>
    </source>
</evidence>
<sequence>MPLPAKAFVKENNKNPPPAPPQGRGVLTCRASPSPSQGGES</sequence>
<proteinExistence type="predicted"/>
<dbReference type="AlphaFoldDB" id="D1QTS2"/>
<feature type="compositionally biased region" description="Polar residues" evidence="1">
    <location>
        <begin position="31"/>
        <end position="41"/>
    </location>
</feature>